<reference evidence="2 3" key="1">
    <citation type="submission" date="2009-11" db="EMBL/GenBank/DDBJ databases">
        <title>Annotation of Allomyces macrogynus ATCC 38327.</title>
        <authorList>
            <consortium name="The Broad Institute Genome Sequencing Platform"/>
            <person name="Russ C."/>
            <person name="Cuomo C."/>
            <person name="Burger G."/>
            <person name="Gray M.W."/>
            <person name="Holland P.W.H."/>
            <person name="King N."/>
            <person name="Lang F.B.F."/>
            <person name="Roger A.J."/>
            <person name="Ruiz-Trillo I."/>
            <person name="Young S.K."/>
            <person name="Zeng Q."/>
            <person name="Gargeya S."/>
            <person name="Fitzgerald M."/>
            <person name="Haas B."/>
            <person name="Abouelleil A."/>
            <person name="Alvarado L."/>
            <person name="Arachchi H.M."/>
            <person name="Berlin A."/>
            <person name="Chapman S.B."/>
            <person name="Gearin G."/>
            <person name="Goldberg J."/>
            <person name="Griggs A."/>
            <person name="Gujja S."/>
            <person name="Hansen M."/>
            <person name="Heiman D."/>
            <person name="Howarth C."/>
            <person name="Larimer J."/>
            <person name="Lui A."/>
            <person name="MacDonald P.J.P."/>
            <person name="McCowen C."/>
            <person name="Montmayeur A."/>
            <person name="Murphy C."/>
            <person name="Neiman D."/>
            <person name="Pearson M."/>
            <person name="Priest M."/>
            <person name="Roberts A."/>
            <person name="Saif S."/>
            <person name="Shea T."/>
            <person name="Sisk P."/>
            <person name="Stolte C."/>
            <person name="Sykes S."/>
            <person name="Wortman J."/>
            <person name="Nusbaum C."/>
            <person name="Birren B."/>
        </authorList>
    </citation>
    <scope>NUCLEOTIDE SEQUENCE [LARGE SCALE GENOMIC DNA]</scope>
    <source>
        <strain evidence="2 3">ATCC 38327</strain>
    </source>
</reference>
<feature type="compositionally biased region" description="Polar residues" evidence="1">
    <location>
        <begin position="35"/>
        <end position="44"/>
    </location>
</feature>
<feature type="compositionally biased region" description="Basic and acidic residues" evidence="1">
    <location>
        <begin position="45"/>
        <end position="56"/>
    </location>
</feature>
<keyword evidence="3" id="KW-1185">Reference proteome</keyword>
<dbReference type="EMBL" id="GG745362">
    <property type="protein sequence ID" value="KNE69849.1"/>
    <property type="molecule type" value="Genomic_DNA"/>
</dbReference>
<sequence>MTRSSTDPSPSSSPQPDAAPAPSAPESEPAPSTVKDPSTSTSPDNDQKSDPARDHPTAINPSYDVPPPPYTAATATAPAPRPTPPAAARSSVADLMVRFAAWAFPKLVTPPEEVVILGDADAPFGALMVVLDTVLRPAKFEQQGLGREIEFHRATSDQWDVRVFSQTEGVLEKVAKGALASATHVVYLLDAQRNAAAPIIPPLLADISQPVQYLCLHSLLRAETVDPTRFVPASTHVSLVDGRDDAAIARFWSSLAESAREQRRQALVAKVAAQRAARGE</sequence>
<feature type="compositionally biased region" description="Low complexity" evidence="1">
    <location>
        <begin position="24"/>
        <end position="33"/>
    </location>
</feature>
<dbReference type="VEuPathDB" id="FungiDB:AMAG_14377"/>
<evidence type="ECO:0000313" key="2">
    <source>
        <dbReference type="EMBL" id="KNE69849.1"/>
    </source>
</evidence>
<evidence type="ECO:0000313" key="3">
    <source>
        <dbReference type="Proteomes" id="UP000054350"/>
    </source>
</evidence>
<protein>
    <submittedName>
        <fullName evidence="2">Uncharacterized protein</fullName>
    </submittedName>
</protein>
<gene>
    <name evidence="2" type="ORF">AMAG_14377</name>
</gene>
<feature type="region of interest" description="Disordered" evidence="1">
    <location>
        <begin position="1"/>
        <end position="87"/>
    </location>
</feature>
<name>A0A0L0T5J5_ALLM3</name>
<feature type="compositionally biased region" description="Pro residues" evidence="1">
    <location>
        <begin position="11"/>
        <end position="23"/>
    </location>
</feature>
<dbReference type="AlphaFoldDB" id="A0A0L0T5J5"/>
<evidence type="ECO:0000256" key="1">
    <source>
        <dbReference type="SAM" id="MobiDB-lite"/>
    </source>
</evidence>
<organism evidence="2 3">
    <name type="scientific">Allomyces macrogynus (strain ATCC 38327)</name>
    <name type="common">Allomyces javanicus var. macrogynus</name>
    <dbReference type="NCBI Taxonomy" id="578462"/>
    <lineage>
        <taxon>Eukaryota</taxon>
        <taxon>Fungi</taxon>
        <taxon>Fungi incertae sedis</taxon>
        <taxon>Blastocladiomycota</taxon>
        <taxon>Blastocladiomycetes</taxon>
        <taxon>Blastocladiales</taxon>
        <taxon>Blastocladiaceae</taxon>
        <taxon>Allomyces</taxon>
    </lineage>
</organism>
<dbReference type="OrthoDB" id="5567920at2759"/>
<reference evidence="3" key="2">
    <citation type="submission" date="2009-11" db="EMBL/GenBank/DDBJ databases">
        <title>The Genome Sequence of Allomyces macrogynus strain ATCC 38327.</title>
        <authorList>
            <consortium name="The Broad Institute Genome Sequencing Platform"/>
            <person name="Russ C."/>
            <person name="Cuomo C."/>
            <person name="Shea T."/>
            <person name="Young S.K."/>
            <person name="Zeng Q."/>
            <person name="Koehrsen M."/>
            <person name="Haas B."/>
            <person name="Borodovsky M."/>
            <person name="Guigo R."/>
            <person name="Alvarado L."/>
            <person name="Berlin A."/>
            <person name="Borenstein D."/>
            <person name="Chen Z."/>
            <person name="Engels R."/>
            <person name="Freedman E."/>
            <person name="Gellesch M."/>
            <person name="Goldberg J."/>
            <person name="Griggs A."/>
            <person name="Gujja S."/>
            <person name="Heiman D."/>
            <person name="Hepburn T."/>
            <person name="Howarth C."/>
            <person name="Jen D."/>
            <person name="Larson L."/>
            <person name="Lewis B."/>
            <person name="Mehta T."/>
            <person name="Park D."/>
            <person name="Pearson M."/>
            <person name="Roberts A."/>
            <person name="Saif S."/>
            <person name="Shenoy N."/>
            <person name="Sisk P."/>
            <person name="Stolte C."/>
            <person name="Sykes S."/>
            <person name="Walk T."/>
            <person name="White J."/>
            <person name="Yandava C."/>
            <person name="Burger G."/>
            <person name="Gray M.W."/>
            <person name="Holland P.W.H."/>
            <person name="King N."/>
            <person name="Lang F.B.F."/>
            <person name="Roger A.J."/>
            <person name="Ruiz-Trillo I."/>
            <person name="Lander E."/>
            <person name="Nusbaum C."/>
        </authorList>
    </citation>
    <scope>NUCLEOTIDE SEQUENCE [LARGE SCALE GENOMIC DNA]</scope>
    <source>
        <strain evidence="3">ATCC 38327</strain>
    </source>
</reference>
<proteinExistence type="predicted"/>
<accession>A0A0L0T5J5</accession>
<dbReference type="Proteomes" id="UP000054350">
    <property type="component" value="Unassembled WGS sequence"/>
</dbReference>
<feature type="compositionally biased region" description="Low complexity" evidence="1">
    <location>
        <begin position="1"/>
        <end position="10"/>
    </location>
</feature>